<evidence type="ECO:0000313" key="3">
    <source>
        <dbReference type="EMBL" id="KAK3033718.1"/>
    </source>
</evidence>
<feature type="non-terminal residue" evidence="3">
    <location>
        <position position="1"/>
    </location>
</feature>
<dbReference type="AlphaFoldDB" id="A0AA89BAY0"/>
<proteinExistence type="predicted"/>
<keyword evidence="2" id="KW-1133">Transmembrane helix</keyword>
<feature type="coiled-coil region" evidence="1">
    <location>
        <begin position="118"/>
        <end position="149"/>
    </location>
</feature>
<dbReference type="Proteomes" id="UP001188597">
    <property type="component" value="Unassembled WGS sequence"/>
</dbReference>
<feature type="transmembrane region" description="Helical" evidence="2">
    <location>
        <begin position="16"/>
        <end position="36"/>
    </location>
</feature>
<reference evidence="3" key="1">
    <citation type="submission" date="2022-12" db="EMBL/GenBank/DDBJ databases">
        <title>Draft genome assemblies for two species of Escallonia (Escalloniales).</title>
        <authorList>
            <person name="Chanderbali A."/>
            <person name="Dervinis C."/>
            <person name="Anghel I."/>
            <person name="Soltis D."/>
            <person name="Soltis P."/>
            <person name="Zapata F."/>
        </authorList>
    </citation>
    <scope>NUCLEOTIDE SEQUENCE</scope>
    <source>
        <strain evidence="3">UCBG64.0493</strain>
        <tissue evidence="3">Leaf</tissue>
    </source>
</reference>
<protein>
    <submittedName>
        <fullName evidence="3">Uncharacterized protein</fullName>
    </submittedName>
</protein>
<name>A0AA89BAY0_9ASTE</name>
<dbReference type="PANTHER" id="PTHR37215:SF1">
    <property type="entry name" value="ACYL-COA-BINDING DOMAIN PROTEIN"/>
    <property type="match status" value="1"/>
</dbReference>
<evidence type="ECO:0000313" key="4">
    <source>
        <dbReference type="Proteomes" id="UP001188597"/>
    </source>
</evidence>
<comment type="caution">
    <text evidence="3">The sequence shown here is derived from an EMBL/GenBank/DDBJ whole genome shotgun (WGS) entry which is preliminary data.</text>
</comment>
<dbReference type="PANTHER" id="PTHR37215">
    <property type="entry name" value="ACYL-COA-BINDING DOMAIN PROTEIN"/>
    <property type="match status" value="1"/>
</dbReference>
<sequence length="151" mass="17651">RLRARERERMGRSRRRVLIALALVMLLGLAVYFRLWTIDYRISSDEAELIRRQFDLANREAMDESAEWRLKYDEEVEKATKCVKELIEVLVEANTGLSSKVKAFQKKSEDAGSITKKLDMLRKENIGLLEQVESLKEELEAEKLKCSMQRT</sequence>
<accession>A0AA89BAY0</accession>
<evidence type="ECO:0000256" key="2">
    <source>
        <dbReference type="SAM" id="Phobius"/>
    </source>
</evidence>
<keyword evidence="1" id="KW-0175">Coiled coil</keyword>
<keyword evidence="2" id="KW-0812">Transmembrane</keyword>
<organism evidence="3 4">
    <name type="scientific">Escallonia herrerae</name>
    <dbReference type="NCBI Taxonomy" id="1293975"/>
    <lineage>
        <taxon>Eukaryota</taxon>
        <taxon>Viridiplantae</taxon>
        <taxon>Streptophyta</taxon>
        <taxon>Embryophyta</taxon>
        <taxon>Tracheophyta</taxon>
        <taxon>Spermatophyta</taxon>
        <taxon>Magnoliopsida</taxon>
        <taxon>eudicotyledons</taxon>
        <taxon>Gunneridae</taxon>
        <taxon>Pentapetalae</taxon>
        <taxon>asterids</taxon>
        <taxon>campanulids</taxon>
        <taxon>Escalloniales</taxon>
        <taxon>Escalloniaceae</taxon>
        <taxon>Escallonia</taxon>
    </lineage>
</organism>
<dbReference type="EMBL" id="JAVXUP010000224">
    <property type="protein sequence ID" value="KAK3033718.1"/>
    <property type="molecule type" value="Genomic_DNA"/>
</dbReference>
<keyword evidence="4" id="KW-1185">Reference proteome</keyword>
<evidence type="ECO:0000256" key="1">
    <source>
        <dbReference type="SAM" id="Coils"/>
    </source>
</evidence>
<gene>
    <name evidence="3" type="ORF">RJ639_034493</name>
</gene>
<keyword evidence="2" id="KW-0472">Membrane</keyword>